<dbReference type="Pfam" id="PF01381">
    <property type="entry name" value="HTH_3"/>
    <property type="match status" value="1"/>
</dbReference>
<reference evidence="4 5" key="1">
    <citation type="submission" date="2018-03" db="EMBL/GenBank/DDBJ databases">
        <title>Aquarubrobacter algicola gen. nov., sp. nov., a novel actinobacterium isolated from shallow eutrophic lake during the end of cyanobacterial harmful algal blooms.</title>
        <authorList>
            <person name="Chun S.J."/>
        </authorList>
    </citation>
    <scope>NUCLEOTIDE SEQUENCE [LARGE SCALE GENOMIC DNA]</scope>
    <source>
        <strain evidence="4 5">Seoho-28</strain>
    </source>
</reference>
<feature type="compositionally biased region" description="Acidic residues" evidence="2">
    <location>
        <begin position="99"/>
        <end position="108"/>
    </location>
</feature>
<proteinExistence type="predicted"/>
<keyword evidence="5" id="KW-1185">Reference proteome</keyword>
<feature type="domain" description="HTH cro/C1-type" evidence="3">
    <location>
        <begin position="9"/>
        <end position="63"/>
    </location>
</feature>
<evidence type="ECO:0000259" key="3">
    <source>
        <dbReference type="PROSITE" id="PS50943"/>
    </source>
</evidence>
<evidence type="ECO:0000313" key="5">
    <source>
        <dbReference type="Proteomes" id="UP000240739"/>
    </source>
</evidence>
<sequence>MAEPPDHPLRRMRRLRGLSQEQLAAFVGVSTKTIYNIERDVHVPNVKLLANLAQVLGCKPGRIAQPWWFREWHQLNPRQMTEPPTREEVAEAGNGPWWDDPEDPGAAG</sequence>
<dbReference type="Proteomes" id="UP000240739">
    <property type="component" value="Unassembled WGS sequence"/>
</dbReference>
<dbReference type="InterPro" id="IPR010982">
    <property type="entry name" value="Lambda_DNA-bd_dom_sf"/>
</dbReference>
<dbReference type="PANTHER" id="PTHR46797">
    <property type="entry name" value="HTH-TYPE TRANSCRIPTIONAL REGULATOR"/>
    <property type="match status" value="1"/>
</dbReference>
<dbReference type="Gene3D" id="1.10.260.40">
    <property type="entry name" value="lambda repressor-like DNA-binding domains"/>
    <property type="match status" value="1"/>
</dbReference>
<accession>A0A2T4UEC3</accession>
<dbReference type="GO" id="GO:0003677">
    <property type="term" value="F:DNA binding"/>
    <property type="evidence" value="ECO:0007669"/>
    <property type="project" value="UniProtKB-KW"/>
</dbReference>
<evidence type="ECO:0000256" key="2">
    <source>
        <dbReference type="SAM" id="MobiDB-lite"/>
    </source>
</evidence>
<keyword evidence="1" id="KW-0238">DNA-binding</keyword>
<dbReference type="AlphaFoldDB" id="A0A2T4UEC3"/>
<protein>
    <recommendedName>
        <fullName evidence="3">HTH cro/C1-type domain-containing protein</fullName>
    </recommendedName>
</protein>
<dbReference type="SMART" id="SM00530">
    <property type="entry name" value="HTH_XRE"/>
    <property type="match status" value="1"/>
</dbReference>
<name>A0A2T4UEC3_9ACTN</name>
<dbReference type="SUPFAM" id="SSF47413">
    <property type="entry name" value="lambda repressor-like DNA-binding domains"/>
    <property type="match status" value="1"/>
</dbReference>
<evidence type="ECO:0000256" key="1">
    <source>
        <dbReference type="ARBA" id="ARBA00023125"/>
    </source>
</evidence>
<feature type="region of interest" description="Disordered" evidence="2">
    <location>
        <begin position="79"/>
        <end position="108"/>
    </location>
</feature>
<evidence type="ECO:0000313" key="4">
    <source>
        <dbReference type="EMBL" id="PTL56140.1"/>
    </source>
</evidence>
<dbReference type="GO" id="GO:0005829">
    <property type="term" value="C:cytosol"/>
    <property type="evidence" value="ECO:0007669"/>
    <property type="project" value="TreeGrafter"/>
</dbReference>
<organism evidence="4 5">
    <name type="scientific">Paraconexibacter algicola</name>
    <dbReference type="NCBI Taxonomy" id="2133960"/>
    <lineage>
        <taxon>Bacteria</taxon>
        <taxon>Bacillati</taxon>
        <taxon>Actinomycetota</taxon>
        <taxon>Thermoleophilia</taxon>
        <taxon>Solirubrobacterales</taxon>
        <taxon>Paraconexibacteraceae</taxon>
        <taxon>Paraconexibacter</taxon>
    </lineage>
</organism>
<dbReference type="EMBL" id="PYYB01000002">
    <property type="protein sequence ID" value="PTL56140.1"/>
    <property type="molecule type" value="Genomic_DNA"/>
</dbReference>
<dbReference type="PANTHER" id="PTHR46797:SF1">
    <property type="entry name" value="METHYLPHOSPHONATE SYNTHASE"/>
    <property type="match status" value="1"/>
</dbReference>
<gene>
    <name evidence="4" type="ORF">C7Y72_14195</name>
</gene>
<dbReference type="InterPro" id="IPR001387">
    <property type="entry name" value="Cro/C1-type_HTH"/>
</dbReference>
<dbReference type="GO" id="GO:0003700">
    <property type="term" value="F:DNA-binding transcription factor activity"/>
    <property type="evidence" value="ECO:0007669"/>
    <property type="project" value="TreeGrafter"/>
</dbReference>
<dbReference type="InterPro" id="IPR050807">
    <property type="entry name" value="TransReg_Diox_bact_type"/>
</dbReference>
<comment type="caution">
    <text evidence="4">The sequence shown here is derived from an EMBL/GenBank/DDBJ whole genome shotgun (WGS) entry which is preliminary data.</text>
</comment>
<dbReference type="PROSITE" id="PS50943">
    <property type="entry name" value="HTH_CROC1"/>
    <property type="match status" value="1"/>
</dbReference>
<dbReference type="CDD" id="cd00093">
    <property type="entry name" value="HTH_XRE"/>
    <property type="match status" value="1"/>
</dbReference>